<reference evidence="1 2" key="1">
    <citation type="journal article" date="2010" name="Nature">
        <title>Genome sequence of the palaeopolyploid soybean.</title>
        <authorList>
            <person name="Schmutz J."/>
            <person name="Cannon S.B."/>
            <person name="Schlueter J."/>
            <person name="Ma J."/>
            <person name="Mitros T."/>
            <person name="Nelson W."/>
            <person name="Hyten D.L."/>
            <person name="Song Q."/>
            <person name="Thelen J.J."/>
            <person name="Cheng J."/>
            <person name="Xu D."/>
            <person name="Hellsten U."/>
            <person name="May G.D."/>
            <person name="Yu Y."/>
            <person name="Sakurai T."/>
            <person name="Umezawa T."/>
            <person name="Bhattacharyya M.K."/>
            <person name="Sandhu D."/>
            <person name="Valliyodan B."/>
            <person name="Lindquist E."/>
            <person name="Peto M."/>
            <person name="Grant D."/>
            <person name="Shu S."/>
            <person name="Goodstein D."/>
            <person name="Barry K."/>
            <person name="Futrell-Griggs M."/>
            <person name="Abernathy B."/>
            <person name="Du J."/>
            <person name="Tian Z."/>
            <person name="Zhu L."/>
            <person name="Gill N."/>
            <person name="Joshi T."/>
            <person name="Libault M."/>
            <person name="Sethuraman A."/>
            <person name="Zhang X.-C."/>
            <person name="Shinozaki K."/>
            <person name="Nguyen H.T."/>
            <person name="Wing R.A."/>
            <person name="Cregan P."/>
            <person name="Specht J."/>
            <person name="Grimwood J."/>
            <person name="Rokhsar D."/>
            <person name="Stacey G."/>
            <person name="Shoemaker R.C."/>
            <person name="Jackson S.A."/>
        </authorList>
    </citation>
    <scope>NUCLEOTIDE SEQUENCE</scope>
    <source>
        <strain evidence="2">cv. Williams 82</strain>
        <tissue evidence="1">Callus</tissue>
    </source>
</reference>
<proteinExistence type="predicted"/>
<sequence length="72" mass="8216">MNSGTRFYDSKFWEEGLKKRKKELSYLEKNTGAGEWSGEEGLMVLSFGRKGLRREVLGGRVESNRNKNSQGT</sequence>
<gene>
    <name evidence="1" type="ORF">GLYMA_16G122900</name>
</gene>
<dbReference type="AlphaFoldDB" id="A0A0R0FPT4"/>
<name>A0A0R0FPT4_SOYBN</name>
<keyword evidence="3" id="KW-1185">Reference proteome</keyword>
<accession>A0A0R0FPT4</accession>
<dbReference type="EMBL" id="CM000849">
    <property type="protein sequence ID" value="KRH07996.1"/>
    <property type="molecule type" value="Genomic_DNA"/>
</dbReference>
<evidence type="ECO:0000313" key="2">
    <source>
        <dbReference type="EnsemblPlants" id="KRH07996"/>
    </source>
</evidence>
<evidence type="ECO:0000313" key="3">
    <source>
        <dbReference type="Proteomes" id="UP000008827"/>
    </source>
</evidence>
<dbReference type="InParanoid" id="A0A0R0FPT4"/>
<reference evidence="2" key="2">
    <citation type="submission" date="2018-02" db="UniProtKB">
        <authorList>
            <consortium name="EnsemblPlants"/>
        </authorList>
    </citation>
    <scope>IDENTIFICATION</scope>
    <source>
        <strain evidence="2">Williams 82</strain>
    </source>
</reference>
<dbReference type="Proteomes" id="UP000008827">
    <property type="component" value="Chromosome 16"/>
</dbReference>
<evidence type="ECO:0000313" key="1">
    <source>
        <dbReference type="EMBL" id="KRH07996.1"/>
    </source>
</evidence>
<dbReference type="Gramene" id="KRH07996">
    <property type="protein sequence ID" value="KRH07996"/>
    <property type="gene ID" value="GLYMA_16G122900"/>
</dbReference>
<reference evidence="1" key="3">
    <citation type="submission" date="2018-07" db="EMBL/GenBank/DDBJ databases">
        <title>WGS assembly of Glycine max.</title>
        <authorList>
            <person name="Schmutz J."/>
            <person name="Cannon S."/>
            <person name="Schlueter J."/>
            <person name="Ma J."/>
            <person name="Mitros T."/>
            <person name="Nelson W."/>
            <person name="Hyten D."/>
            <person name="Song Q."/>
            <person name="Thelen J."/>
            <person name="Cheng J."/>
            <person name="Xu D."/>
            <person name="Hellsten U."/>
            <person name="May G."/>
            <person name="Yu Y."/>
            <person name="Sakurai T."/>
            <person name="Umezawa T."/>
            <person name="Bhattacharyya M."/>
            <person name="Sandhu D."/>
            <person name="Valliyodan B."/>
            <person name="Lindquist E."/>
            <person name="Peto M."/>
            <person name="Grant D."/>
            <person name="Shu S."/>
            <person name="Goodstein D."/>
            <person name="Barry K."/>
            <person name="Futrell-Griggs M."/>
            <person name="Abernathy B."/>
            <person name="Du J."/>
            <person name="Tian Z."/>
            <person name="Zhu L."/>
            <person name="Gill N."/>
            <person name="Joshi T."/>
            <person name="Libault M."/>
            <person name="Sethuraman A."/>
            <person name="Zhang X."/>
            <person name="Shinozaki K."/>
            <person name="Nguyen H."/>
            <person name="Wing R."/>
            <person name="Cregan P."/>
            <person name="Specht J."/>
            <person name="Grimwood J."/>
            <person name="Rokhsar D."/>
            <person name="Stacey G."/>
            <person name="Shoemaker R."/>
            <person name="Jackson S."/>
        </authorList>
    </citation>
    <scope>NUCLEOTIDE SEQUENCE</scope>
    <source>
        <tissue evidence="1">Callus</tissue>
    </source>
</reference>
<organism evidence="1">
    <name type="scientific">Glycine max</name>
    <name type="common">Soybean</name>
    <name type="synonym">Glycine hispida</name>
    <dbReference type="NCBI Taxonomy" id="3847"/>
    <lineage>
        <taxon>Eukaryota</taxon>
        <taxon>Viridiplantae</taxon>
        <taxon>Streptophyta</taxon>
        <taxon>Embryophyta</taxon>
        <taxon>Tracheophyta</taxon>
        <taxon>Spermatophyta</taxon>
        <taxon>Magnoliopsida</taxon>
        <taxon>eudicotyledons</taxon>
        <taxon>Gunneridae</taxon>
        <taxon>Pentapetalae</taxon>
        <taxon>rosids</taxon>
        <taxon>fabids</taxon>
        <taxon>Fabales</taxon>
        <taxon>Fabaceae</taxon>
        <taxon>Papilionoideae</taxon>
        <taxon>50 kb inversion clade</taxon>
        <taxon>NPAAA clade</taxon>
        <taxon>indigoferoid/millettioid clade</taxon>
        <taxon>Phaseoleae</taxon>
        <taxon>Glycine</taxon>
        <taxon>Glycine subgen. Soja</taxon>
    </lineage>
</organism>
<dbReference type="EnsemblPlants" id="KRH07996">
    <property type="protein sequence ID" value="KRH07996"/>
    <property type="gene ID" value="GLYMA_16G122900"/>
</dbReference>
<protein>
    <submittedName>
        <fullName evidence="1 2">Uncharacterized protein</fullName>
    </submittedName>
</protein>